<feature type="transmembrane region" description="Helical" evidence="2">
    <location>
        <begin position="51"/>
        <end position="72"/>
    </location>
</feature>
<keyword evidence="2" id="KW-0812">Transmembrane</keyword>
<accession>A0A9D9IIY5</accession>
<feature type="compositionally biased region" description="Polar residues" evidence="1">
    <location>
        <begin position="111"/>
        <end position="127"/>
    </location>
</feature>
<reference evidence="4" key="2">
    <citation type="journal article" date="2021" name="PeerJ">
        <title>Extensive microbial diversity within the chicken gut microbiome revealed by metagenomics and culture.</title>
        <authorList>
            <person name="Gilroy R."/>
            <person name="Ravi A."/>
            <person name="Getino M."/>
            <person name="Pursley I."/>
            <person name="Horton D.L."/>
            <person name="Alikhan N.F."/>
            <person name="Baker D."/>
            <person name="Gharbi K."/>
            <person name="Hall N."/>
            <person name="Watson M."/>
            <person name="Adriaenssens E.M."/>
            <person name="Foster-Nyarko E."/>
            <person name="Jarju S."/>
            <person name="Secka A."/>
            <person name="Antonio M."/>
            <person name="Oren A."/>
            <person name="Chaudhuri R.R."/>
            <person name="La Ragione R."/>
            <person name="Hildebrand F."/>
            <person name="Pallen M.J."/>
        </authorList>
    </citation>
    <scope>NUCLEOTIDE SEQUENCE</scope>
    <source>
        <strain evidence="4">B1-13419</strain>
    </source>
</reference>
<dbReference type="Proteomes" id="UP000823757">
    <property type="component" value="Unassembled WGS sequence"/>
</dbReference>
<feature type="domain" description="Outer membrane protein beta-barrel" evidence="3">
    <location>
        <begin position="272"/>
        <end position="416"/>
    </location>
</feature>
<evidence type="ECO:0000256" key="2">
    <source>
        <dbReference type="SAM" id="Phobius"/>
    </source>
</evidence>
<dbReference type="AlphaFoldDB" id="A0A9D9IIY5"/>
<feature type="compositionally biased region" description="Low complexity" evidence="1">
    <location>
        <begin position="233"/>
        <end position="244"/>
    </location>
</feature>
<sequence>MSDLEENKFDLQIRSMLEDAEEKVPDRVWEAISGRLDKADAAQRRRKVLPWLRYTGLVSAAAAIALGIFFSVNTADRATSPLQKSSQAVESAIADNITSPADEEITGQETLTTDIPQQESAPAQKPSSIADDIMVSYAAEITPDRDGRVSSAAEITPDKDGNAAAEQPAAPEGEPAIPQDTQDENRAGSISRQIEEAAAKEALAQNEEPWDETDFMEKEQSPKKGIRTSLTISGNAAGNSASGNTRSGGRPIMSVMRPDRNSQNAIDEDKNSCTYGIPLSFGLGTKIIFTDRWSLGIGINYSLLNRTFSGTYTKYNAKGDPEPVHYSKIRNSQSYIGIPVNVYFSIVRNRTVDFYAYAGGTAEKCVFNGYRMGNTEATYKEKVAGFQFSANAGIGVEFIIADMLGIYVDPSVRYYFPDSRQPKSIRTVQPLSLGFEVGFRVRL</sequence>
<reference evidence="4" key="1">
    <citation type="submission" date="2020-10" db="EMBL/GenBank/DDBJ databases">
        <authorList>
            <person name="Gilroy R."/>
        </authorList>
    </citation>
    <scope>NUCLEOTIDE SEQUENCE</scope>
    <source>
        <strain evidence="4">B1-13419</strain>
    </source>
</reference>
<dbReference type="InterPro" id="IPR025665">
    <property type="entry name" value="Beta-barrel_OMP_2"/>
</dbReference>
<feature type="region of interest" description="Disordered" evidence="1">
    <location>
        <begin position="111"/>
        <end position="130"/>
    </location>
</feature>
<feature type="compositionally biased region" description="Low complexity" evidence="1">
    <location>
        <begin position="163"/>
        <end position="176"/>
    </location>
</feature>
<evidence type="ECO:0000256" key="1">
    <source>
        <dbReference type="SAM" id="MobiDB-lite"/>
    </source>
</evidence>
<evidence type="ECO:0000313" key="5">
    <source>
        <dbReference type="Proteomes" id="UP000823757"/>
    </source>
</evidence>
<organism evidence="4 5">
    <name type="scientific">Candidatus Cryptobacteroides faecigallinarum</name>
    <dbReference type="NCBI Taxonomy" id="2840763"/>
    <lineage>
        <taxon>Bacteria</taxon>
        <taxon>Pseudomonadati</taxon>
        <taxon>Bacteroidota</taxon>
        <taxon>Bacteroidia</taxon>
        <taxon>Bacteroidales</taxon>
        <taxon>Candidatus Cryptobacteroides</taxon>
    </lineage>
</organism>
<dbReference type="Pfam" id="PF13568">
    <property type="entry name" value="OMP_b-brl_2"/>
    <property type="match status" value="1"/>
</dbReference>
<comment type="caution">
    <text evidence="4">The sequence shown here is derived from an EMBL/GenBank/DDBJ whole genome shotgun (WGS) entry which is preliminary data.</text>
</comment>
<dbReference type="EMBL" id="JADIMD010000001">
    <property type="protein sequence ID" value="MBO8473662.1"/>
    <property type="molecule type" value="Genomic_DNA"/>
</dbReference>
<proteinExistence type="predicted"/>
<evidence type="ECO:0000313" key="4">
    <source>
        <dbReference type="EMBL" id="MBO8473662.1"/>
    </source>
</evidence>
<name>A0A9D9IIY5_9BACT</name>
<feature type="region of interest" description="Disordered" evidence="1">
    <location>
        <begin position="141"/>
        <end position="257"/>
    </location>
</feature>
<gene>
    <name evidence="4" type="ORF">IAB91_00020</name>
</gene>
<protein>
    <submittedName>
        <fullName evidence="4">Outer membrane beta-barrel protein</fullName>
    </submittedName>
</protein>
<dbReference type="SUPFAM" id="SSF56925">
    <property type="entry name" value="OMPA-like"/>
    <property type="match status" value="1"/>
</dbReference>
<keyword evidence="2" id="KW-1133">Transmembrane helix</keyword>
<evidence type="ECO:0000259" key="3">
    <source>
        <dbReference type="Pfam" id="PF13568"/>
    </source>
</evidence>
<keyword evidence="2" id="KW-0472">Membrane</keyword>
<dbReference type="InterPro" id="IPR011250">
    <property type="entry name" value="OMP/PagP_B-barrel"/>
</dbReference>